<dbReference type="SUPFAM" id="SSF81321">
    <property type="entry name" value="Family A G protein-coupled receptor-like"/>
    <property type="match status" value="1"/>
</dbReference>
<gene>
    <name evidence="15" type="ORF">TCEB3V08_LOCUS2368</name>
</gene>
<feature type="transmembrane region" description="Helical" evidence="13">
    <location>
        <begin position="161"/>
        <end position="186"/>
    </location>
</feature>
<feature type="transmembrane region" description="Helical" evidence="13">
    <location>
        <begin position="376"/>
        <end position="398"/>
    </location>
</feature>
<evidence type="ECO:0000256" key="3">
    <source>
        <dbReference type="ARBA" id="ARBA00022475"/>
    </source>
</evidence>
<keyword evidence="5 13" id="KW-0812">Transmembrane</keyword>
<keyword evidence="8" id="KW-0297">G-protein coupled receptor</keyword>
<feature type="compositionally biased region" description="Polar residues" evidence="12">
    <location>
        <begin position="80"/>
        <end position="91"/>
    </location>
</feature>
<organism evidence="15">
    <name type="scientific">Timema cristinae</name>
    <name type="common">Walking stick</name>
    <dbReference type="NCBI Taxonomy" id="61476"/>
    <lineage>
        <taxon>Eukaryota</taxon>
        <taxon>Metazoa</taxon>
        <taxon>Ecdysozoa</taxon>
        <taxon>Arthropoda</taxon>
        <taxon>Hexapoda</taxon>
        <taxon>Insecta</taxon>
        <taxon>Pterygota</taxon>
        <taxon>Neoptera</taxon>
        <taxon>Polyneoptera</taxon>
        <taxon>Phasmatodea</taxon>
        <taxon>Timematodea</taxon>
        <taxon>Timematoidea</taxon>
        <taxon>Timematidae</taxon>
        <taxon>Timema</taxon>
    </lineage>
</organism>
<protein>
    <recommendedName>
        <fullName evidence="14">G-protein coupled receptors family 1 profile domain-containing protein</fullName>
    </recommendedName>
</protein>
<keyword evidence="9 13" id="KW-0472">Membrane</keyword>
<dbReference type="PRINTS" id="PR00373">
    <property type="entry name" value="GLYCHORMONER"/>
</dbReference>
<feature type="transmembrane region" description="Helical" evidence="13">
    <location>
        <begin position="198"/>
        <end position="219"/>
    </location>
</feature>
<dbReference type="PANTHER" id="PTHR24372">
    <property type="entry name" value="GLYCOPROTEIN HORMONE RECEPTOR"/>
    <property type="match status" value="1"/>
</dbReference>
<evidence type="ECO:0000256" key="4">
    <source>
        <dbReference type="ARBA" id="ARBA00022614"/>
    </source>
</evidence>
<keyword evidence="3" id="KW-1003">Cell membrane</keyword>
<dbReference type="GO" id="GO:0008528">
    <property type="term" value="F:G protein-coupled peptide receptor activity"/>
    <property type="evidence" value="ECO:0007669"/>
    <property type="project" value="TreeGrafter"/>
</dbReference>
<evidence type="ECO:0000256" key="13">
    <source>
        <dbReference type="SAM" id="Phobius"/>
    </source>
</evidence>
<dbReference type="AlphaFoldDB" id="A0A7R9GRX1"/>
<dbReference type="Gene3D" id="1.20.1070.10">
    <property type="entry name" value="Rhodopsin 7-helix transmembrane proteins"/>
    <property type="match status" value="1"/>
</dbReference>
<feature type="transmembrane region" description="Helical" evidence="13">
    <location>
        <begin position="242"/>
        <end position="262"/>
    </location>
</feature>
<keyword evidence="6" id="KW-0677">Repeat</keyword>
<accession>A0A7R9GRX1</accession>
<dbReference type="InterPro" id="IPR000276">
    <property type="entry name" value="GPCR_Rhodpsn"/>
</dbReference>
<evidence type="ECO:0000256" key="5">
    <source>
        <dbReference type="ARBA" id="ARBA00022692"/>
    </source>
</evidence>
<sequence>MVGKGARGGTQIVHPAGVNSAQPCAMRVYDLTTGVGHPDLKSVHHMTILYDFVELMEKQCSVMTPPPPPPRVRRSPASHWEQSFSNETSRTGWGGLGSDLASPVLPMIAAEHDGTFHQEGVTLNPGTVHALCGNLSKNYRDVACAPDPDAFNPCEDLMGNWGLRAAVWVVAVAALVGNLAVLLVLLSSRFRMTVPKFLMCNLALADLCMGAYLILIAVMDAKSIGTYFNYAIDWQSGAGCQVAGFLTVFASELSIFTLTVITSERWYTITYAIHLNKRLKLRTAGKIMAAGWLYAVAMAALPLLGVSGYSKTSICLPMDNSDNTDIAYLVTLLSVNGLAFWIICACYGRMYCSIRGGQDAVATLARSDMTVAKRMALLVFTDFACWAPIAFFGLTALAGYPLIDVPHTKILLVFFYPLNSCANPYLYALLTQQYRRDLFILLSRYGLCSDRAALYKGPPGVAPRGCRGAVTGEGGRVGGGLGAGCGGGPGHRGSLLTTLTSIDGNPTTGTRPGSLTAVPELGMHFDVHRRSTVEMLPLGDAFAEKQPPLTDKEQDKGSTFLSFKIPSNKVKFLRFSLQEESLFTPPEDKNPIRSQFGKSTWAPLSSSPPNHTASYYPFGLYALSNNYANGLGIGDVELEEVNPPLRGGRVKNHLQFTRPRFEPRSPRPRQLSSTRLARQPTTPPRREVSPHLREGIVENYSGNATLSITDRDSDSNLLIIGSPVYCKSEALDHVAAELGYTQQRQKYAALSTYVCNRLHITRRAEVPVREQQLPKSGPETSLWNQLVWDVRNNSIKRRRLSEPDLSYNKALELAISLETAMKDVEELAARSTSGKRVSDH</sequence>
<feature type="region of interest" description="Disordered" evidence="12">
    <location>
        <begin position="649"/>
        <end position="691"/>
    </location>
</feature>
<dbReference type="PROSITE" id="PS00237">
    <property type="entry name" value="G_PROTEIN_RECEP_F1_1"/>
    <property type="match status" value="1"/>
</dbReference>
<keyword evidence="7 13" id="KW-1133">Transmembrane helix</keyword>
<evidence type="ECO:0000256" key="8">
    <source>
        <dbReference type="ARBA" id="ARBA00023040"/>
    </source>
</evidence>
<feature type="transmembrane region" description="Helical" evidence="13">
    <location>
        <begin position="283"/>
        <end position="306"/>
    </location>
</feature>
<dbReference type="InterPro" id="IPR032675">
    <property type="entry name" value="LRR_dom_sf"/>
</dbReference>
<keyword evidence="4" id="KW-0433">Leucine-rich repeat</keyword>
<feature type="region of interest" description="Disordered" evidence="12">
    <location>
        <begin position="63"/>
        <end position="92"/>
    </location>
</feature>
<evidence type="ECO:0000256" key="11">
    <source>
        <dbReference type="ARBA" id="ARBA00023224"/>
    </source>
</evidence>
<evidence type="ECO:0000256" key="7">
    <source>
        <dbReference type="ARBA" id="ARBA00022989"/>
    </source>
</evidence>
<evidence type="ECO:0000256" key="12">
    <source>
        <dbReference type="SAM" id="MobiDB-lite"/>
    </source>
</evidence>
<evidence type="ECO:0000256" key="2">
    <source>
        <dbReference type="ARBA" id="ARBA00010663"/>
    </source>
</evidence>
<evidence type="ECO:0000313" key="15">
    <source>
        <dbReference type="EMBL" id="CAD7394443.1"/>
    </source>
</evidence>
<evidence type="ECO:0000256" key="1">
    <source>
        <dbReference type="ARBA" id="ARBA00004651"/>
    </source>
</evidence>
<name>A0A7R9GRX1_TIMCR</name>
<dbReference type="PRINTS" id="PR00237">
    <property type="entry name" value="GPCRRHODOPSN"/>
</dbReference>
<dbReference type="GO" id="GO:0007189">
    <property type="term" value="P:adenylate cyclase-activating G protein-coupled receptor signaling pathway"/>
    <property type="evidence" value="ECO:0007669"/>
    <property type="project" value="TreeGrafter"/>
</dbReference>
<dbReference type="PANTHER" id="PTHR24372:SF74">
    <property type="entry name" value="LP13728P"/>
    <property type="match status" value="1"/>
</dbReference>
<proteinExistence type="inferred from homology"/>
<feature type="transmembrane region" description="Helical" evidence="13">
    <location>
        <begin position="326"/>
        <end position="348"/>
    </location>
</feature>
<feature type="domain" description="G-protein coupled receptors family 1 profile" evidence="14">
    <location>
        <begin position="177"/>
        <end position="427"/>
    </location>
</feature>
<comment type="subcellular location">
    <subcellularLocation>
        <location evidence="1">Cell membrane</location>
        <topology evidence="1">Multi-pass membrane protein</topology>
    </subcellularLocation>
</comment>
<keyword evidence="11" id="KW-0807">Transducer</keyword>
<evidence type="ECO:0000256" key="9">
    <source>
        <dbReference type="ARBA" id="ARBA00023136"/>
    </source>
</evidence>
<dbReference type="CDD" id="cd15136">
    <property type="entry name" value="7tmA_Glyco_hormone_R"/>
    <property type="match status" value="1"/>
</dbReference>
<dbReference type="Pfam" id="PF00001">
    <property type="entry name" value="7tm_1"/>
    <property type="match status" value="1"/>
</dbReference>
<dbReference type="InterPro" id="IPR017452">
    <property type="entry name" value="GPCR_Rhodpsn_7TM"/>
</dbReference>
<reference evidence="15" key="1">
    <citation type="submission" date="2020-11" db="EMBL/GenBank/DDBJ databases">
        <authorList>
            <person name="Tran Van P."/>
        </authorList>
    </citation>
    <scope>NUCLEOTIDE SEQUENCE</scope>
</reference>
<dbReference type="PROSITE" id="PS50262">
    <property type="entry name" value="G_PROTEIN_RECEP_F1_2"/>
    <property type="match status" value="1"/>
</dbReference>
<feature type="compositionally biased region" description="Polar residues" evidence="12">
    <location>
        <begin position="670"/>
        <end position="680"/>
    </location>
</feature>
<dbReference type="GO" id="GO:0009755">
    <property type="term" value="P:hormone-mediated signaling pathway"/>
    <property type="evidence" value="ECO:0007669"/>
    <property type="project" value="TreeGrafter"/>
</dbReference>
<dbReference type="FunFam" id="1.20.1070.10:FF:000181">
    <property type="entry name" value="Thyrotropin receptor"/>
    <property type="match status" value="1"/>
</dbReference>
<dbReference type="GO" id="GO:0005886">
    <property type="term" value="C:plasma membrane"/>
    <property type="evidence" value="ECO:0007669"/>
    <property type="project" value="UniProtKB-SubCell"/>
</dbReference>
<comment type="similarity">
    <text evidence="2">Belongs to the G-protein coupled receptor 1 family.</text>
</comment>
<dbReference type="EMBL" id="OC316964">
    <property type="protein sequence ID" value="CAD7394443.1"/>
    <property type="molecule type" value="Genomic_DNA"/>
</dbReference>
<keyword evidence="10" id="KW-0675">Receptor</keyword>
<evidence type="ECO:0000256" key="6">
    <source>
        <dbReference type="ARBA" id="ARBA00022737"/>
    </source>
</evidence>
<dbReference type="GO" id="GO:0016500">
    <property type="term" value="F:protein-hormone receptor activity"/>
    <property type="evidence" value="ECO:0007669"/>
    <property type="project" value="InterPro"/>
</dbReference>
<dbReference type="InterPro" id="IPR002131">
    <property type="entry name" value="Gphrmn_rcpt_fam"/>
</dbReference>
<dbReference type="Gene3D" id="3.80.10.10">
    <property type="entry name" value="Ribonuclease Inhibitor"/>
    <property type="match status" value="1"/>
</dbReference>
<evidence type="ECO:0000259" key="14">
    <source>
        <dbReference type="PROSITE" id="PS50262"/>
    </source>
</evidence>
<evidence type="ECO:0000256" key="10">
    <source>
        <dbReference type="ARBA" id="ARBA00023170"/>
    </source>
</evidence>